<organism evidence="3 4">
    <name type="scientific">Coprinopsis marcescibilis</name>
    <name type="common">Agaric fungus</name>
    <name type="synonym">Psathyrella marcescibilis</name>
    <dbReference type="NCBI Taxonomy" id="230819"/>
    <lineage>
        <taxon>Eukaryota</taxon>
        <taxon>Fungi</taxon>
        <taxon>Dikarya</taxon>
        <taxon>Basidiomycota</taxon>
        <taxon>Agaricomycotina</taxon>
        <taxon>Agaricomycetes</taxon>
        <taxon>Agaricomycetidae</taxon>
        <taxon>Agaricales</taxon>
        <taxon>Agaricineae</taxon>
        <taxon>Psathyrellaceae</taxon>
        <taxon>Coprinopsis</taxon>
    </lineage>
</organism>
<dbReference type="PIRSF" id="PIRSF003113">
    <property type="entry name" value="BolA"/>
    <property type="match status" value="1"/>
</dbReference>
<dbReference type="AlphaFoldDB" id="A0A5C3L600"/>
<gene>
    <name evidence="3" type="ORF">FA15DRAFT_670253</name>
</gene>
<dbReference type="Proteomes" id="UP000307440">
    <property type="component" value="Unassembled WGS sequence"/>
</dbReference>
<dbReference type="EMBL" id="ML210214">
    <property type="protein sequence ID" value="TFK23658.1"/>
    <property type="molecule type" value="Genomic_DNA"/>
</dbReference>
<dbReference type="OrthoDB" id="411584at2759"/>
<dbReference type="STRING" id="230819.A0A5C3L600"/>
<dbReference type="GO" id="GO:0005759">
    <property type="term" value="C:mitochondrial matrix"/>
    <property type="evidence" value="ECO:0007669"/>
    <property type="project" value="TreeGrafter"/>
</dbReference>
<evidence type="ECO:0000256" key="2">
    <source>
        <dbReference type="SAM" id="MobiDB-lite"/>
    </source>
</evidence>
<sequence>MSTNSSSSPGPIELSITQKLSAALNPTSLSVTNDSWQHRHHAAMREQNGGSGETHFSVNIVSNEFKGKTSMQRHRLVYSLLSAELGSGLHALSLQTKTEDETKVQENS</sequence>
<evidence type="ECO:0000313" key="4">
    <source>
        <dbReference type="Proteomes" id="UP000307440"/>
    </source>
</evidence>
<evidence type="ECO:0000256" key="1">
    <source>
        <dbReference type="RuleBase" id="RU003860"/>
    </source>
</evidence>
<dbReference type="PANTHER" id="PTHR46230:SF7">
    <property type="entry name" value="BOLA-LIKE PROTEIN 1"/>
    <property type="match status" value="1"/>
</dbReference>
<reference evidence="3 4" key="1">
    <citation type="journal article" date="2019" name="Nat. Ecol. Evol.">
        <title>Megaphylogeny resolves global patterns of mushroom evolution.</title>
        <authorList>
            <person name="Varga T."/>
            <person name="Krizsan K."/>
            <person name="Foldi C."/>
            <person name="Dima B."/>
            <person name="Sanchez-Garcia M."/>
            <person name="Sanchez-Ramirez S."/>
            <person name="Szollosi G.J."/>
            <person name="Szarkandi J.G."/>
            <person name="Papp V."/>
            <person name="Albert L."/>
            <person name="Andreopoulos W."/>
            <person name="Angelini C."/>
            <person name="Antonin V."/>
            <person name="Barry K.W."/>
            <person name="Bougher N.L."/>
            <person name="Buchanan P."/>
            <person name="Buyck B."/>
            <person name="Bense V."/>
            <person name="Catcheside P."/>
            <person name="Chovatia M."/>
            <person name="Cooper J."/>
            <person name="Damon W."/>
            <person name="Desjardin D."/>
            <person name="Finy P."/>
            <person name="Geml J."/>
            <person name="Haridas S."/>
            <person name="Hughes K."/>
            <person name="Justo A."/>
            <person name="Karasinski D."/>
            <person name="Kautmanova I."/>
            <person name="Kiss B."/>
            <person name="Kocsube S."/>
            <person name="Kotiranta H."/>
            <person name="LaButti K.M."/>
            <person name="Lechner B.E."/>
            <person name="Liimatainen K."/>
            <person name="Lipzen A."/>
            <person name="Lukacs Z."/>
            <person name="Mihaltcheva S."/>
            <person name="Morgado L.N."/>
            <person name="Niskanen T."/>
            <person name="Noordeloos M.E."/>
            <person name="Ohm R.A."/>
            <person name="Ortiz-Santana B."/>
            <person name="Ovrebo C."/>
            <person name="Racz N."/>
            <person name="Riley R."/>
            <person name="Savchenko A."/>
            <person name="Shiryaev A."/>
            <person name="Soop K."/>
            <person name="Spirin V."/>
            <person name="Szebenyi C."/>
            <person name="Tomsovsky M."/>
            <person name="Tulloss R.E."/>
            <person name="Uehling J."/>
            <person name="Grigoriev I.V."/>
            <person name="Vagvolgyi C."/>
            <person name="Papp T."/>
            <person name="Martin F.M."/>
            <person name="Miettinen O."/>
            <person name="Hibbett D.S."/>
            <person name="Nagy L.G."/>
        </authorList>
    </citation>
    <scope>NUCLEOTIDE SEQUENCE [LARGE SCALE GENOMIC DNA]</scope>
    <source>
        <strain evidence="3 4">CBS 121175</strain>
    </source>
</reference>
<dbReference type="Gene3D" id="3.30.300.90">
    <property type="entry name" value="BolA-like"/>
    <property type="match status" value="1"/>
</dbReference>
<dbReference type="Pfam" id="PF01722">
    <property type="entry name" value="BolA"/>
    <property type="match status" value="1"/>
</dbReference>
<keyword evidence="4" id="KW-1185">Reference proteome</keyword>
<protein>
    <submittedName>
        <fullName evidence="3">Bola-like protein</fullName>
    </submittedName>
</protein>
<evidence type="ECO:0000313" key="3">
    <source>
        <dbReference type="EMBL" id="TFK23658.1"/>
    </source>
</evidence>
<accession>A0A5C3L600</accession>
<feature type="region of interest" description="Disordered" evidence="2">
    <location>
        <begin position="33"/>
        <end position="55"/>
    </location>
</feature>
<dbReference type="SUPFAM" id="SSF82657">
    <property type="entry name" value="BolA-like"/>
    <property type="match status" value="1"/>
</dbReference>
<name>A0A5C3L600_COPMA</name>
<dbReference type="GO" id="GO:0044572">
    <property type="term" value="P:[4Fe-4S] cluster assembly"/>
    <property type="evidence" value="ECO:0007669"/>
    <property type="project" value="TreeGrafter"/>
</dbReference>
<dbReference type="InterPro" id="IPR036065">
    <property type="entry name" value="BolA-like_sf"/>
</dbReference>
<dbReference type="InterPro" id="IPR002634">
    <property type="entry name" value="BolA"/>
</dbReference>
<dbReference type="PANTHER" id="PTHR46230">
    <property type="match status" value="1"/>
</dbReference>
<proteinExistence type="inferred from homology"/>
<comment type="similarity">
    <text evidence="1">Belongs to the BolA/IbaG family.</text>
</comment>